<dbReference type="VEuPathDB" id="FungiDB:CHGG_07945"/>
<dbReference type="Proteomes" id="UP000001056">
    <property type="component" value="Unassembled WGS sequence"/>
</dbReference>
<accession>Q2GVQ9</accession>
<protein>
    <submittedName>
        <fullName evidence="1">Uncharacterized protein</fullName>
    </submittedName>
</protein>
<dbReference type="HOGENOM" id="CLU_1777215_0_0_1"/>
<evidence type="ECO:0000313" key="1">
    <source>
        <dbReference type="EMBL" id="EAQ86692.1"/>
    </source>
</evidence>
<dbReference type="RefSeq" id="XP_001225601.1">
    <property type="nucleotide sequence ID" value="XM_001225600.1"/>
</dbReference>
<evidence type="ECO:0000313" key="2">
    <source>
        <dbReference type="Proteomes" id="UP000001056"/>
    </source>
</evidence>
<proteinExistence type="predicted"/>
<organism evidence="1 2">
    <name type="scientific">Chaetomium globosum (strain ATCC 6205 / CBS 148.51 / DSM 1962 / NBRC 6347 / NRRL 1970)</name>
    <name type="common">Soil fungus</name>
    <dbReference type="NCBI Taxonomy" id="306901"/>
    <lineage>
        <taxon>Eukaryota</taxon>
        <taxon>Fungi</taxon>
        <taxon>Dikarya</taxon>
        <taxon>Ascomycota</taxon>
        <taxon>Pezizomycotina</taxon>
        <taxon>Sordariomycetes</taxon>
        <taxon>Sordariomycetidae</taxon>
        <taxon>Sordariales</taxon>
        <taxon>Chaetomiaceae</taxon>
        <taxon>Chaetomium</taxon>
    </lineage>
</organism>
<gene>
    <name evidence="1" type="ORF">CHGG_07945</name>
</gene>
<dbReference type="GeneID" id="4393520"/>
<dbReference type="EMBL" id="CH408033">
    <property type="protein sequence ID" value="EAQ86692.1"/>
    <property type="molecule type" value="Genomic_DNA"/>
</dbReference>
<dbReference type="AlphaFoldDB" id="Q2GVQ9"/>
<reference evidence="2" key="1">
    <citation type="journal article" date="2015" name="Genome Announc.">
        <title>Draft genome sequence of the cellulolytic fungus Chaetomium globosum.</title>
        <authorList>
            <person name="Cuomo C.A."/>
            <person name="Untereiner W.A."/>
            <person name="Ma L.-J."/>
            <person name="Grabherr M."/>
            <person name="Birren B.W."/>
        </authorList>
    </citation>
    <scope>NUCLEOTIDE SEQUENCE [LARGE SCALE GENOMIC DNA]</scope>
    <source>
        <strain evidence="2">ATCC 6205 / CBS 148.51 / DSM 1962 / NBRC 6347 / NRRL 1970</strain>
    </source>
</reference>
<name>Q2GVQ9_CHAGB</name>
<sequence length="146" mass="15906">MLLSSEWRPATVEAAAGCSATFAPPSPNSPIQFQLHQKADRTVTLRAVVSIGRPRPWTGQWPAIFTAGTNYYSSLSGVQFLLQDESWRRRPHETLDSRQCQSAPGEALQESNMLPAHGWVAVKTSAVAIVQCHGISPAARDAFSEC</sequence>
<keyword evidence="2" id="KW-1185">Reference proteome</keyword>
<dbReference type="InParanoid" id="Q2GVQ9"/>